<gene>
    <name evidence="4" type="ORF">IFR04_012579</name>
</gene>
<evidence type="ECO:0000256" key="1">
    <source>
        <dbReference type="SAM" id="MobiDB-lite"/>
    </source>
</evidence>
<dbReference type="EMBL" id="JAFJYH010000272">
    <property type="protein sequence ID" value="KAG4414283.1"/>
    <property type="molecule type" value="Genomic_DNA"/>
</dbReference>
<dbReference type="OrthoDB" id="43654at2759"/>
<dbReference type="GO" id="GO:0071966">
    <property type="term" value="P:fungal-type cell wall polysaccharide metabolic process"/>
    <property type="evidence" value="ECO:0007669"/>
    <property type="project" value="TreeGrafter"/>
</dbReference>
<dbReference type="Pfam" id="PF11790">
    <property type="entry name" value="Glyco_hydro_cc"/>
    <property type="match status" value="1"/>
</dbReference>
<evidence type="ECO:0000313" key="4">
    <source>
        <dbReference type="EMBL" id="KAG4414283.1"/>
    </source>
</evidence>
<name>A0A8H7W6N0_9HELO</name>
<dbReference type="GO" id="GO:0009277">
    <property type="term" value="C:fungal-type cell wall"/>
    <property type="evidence" value="ECO:0007669"/>
    <property type="project" value="TreeGrafter"/>
</dbReference>
<evidence type="ECO:0000256" key="2">
    <source>
        <dbReference type="SAM" id="SignalP"/>
    </source>
</evidence>
<evidence type="ECO:0000313" key="5">
    <source>
        <dbReference type="Proteomes" id="UP000664132"/>
    </source>
</evidence>
<dbReference type="PANTHER" id="PTHR34154">
    <property type="entry name" value="ALKALI-SENSITIVE LINKAGE PROTEIN 1"/>
    <property type="match status" value="1"/>
</dbReference>
<dbReference type="PANTHER" id="PTHR34154:SF10">
    <property type="entry name" value="ASL1-LIKE GLYCOSYL HYDROLASE CATALYTIC DOMAIN-CONTAINING PROTEIN"/>
    <property type="match status" value="1"/>
</dbReference>
<comment type="caution">
    <text evidence="4">The sequence shown here is derived from an EMBL/GenBank/DDBJ whole genome shotgun (WGS) entry which is preliminary data.</text>
</comment>
<dbReference type="SUPFAM" id="SSF51445">
    <property type="entry name" value="(Trans)glycosidases"/>
    <property type="match status" value="1"/>
</dbReference>
<feature type="chain" id="PRO_5034537658" description="Asl1-like glycosyl hydrolase catalytic domain-containing protein" evidence="2">
    <location>
        <begin position="21"/>
        <end position="343"/>
    </location>
</feature>
<keyword evidence="5" id="KW-1185">Reference proteome</keyword>
<evidence type="ECO:0000259" key="3">
    <source>
        <dbReference type="Pfam" id="PF11790"/>
    </source>
</evidence>
<dbReference type="AlphaFoldDB" id="A0A8H7W6N0"/>
<dbReference type="InterPro" id="IPR024655">
    <property type="entry name" value="Asl1_glyco_hydro_catalytic"/>
</dbReference>
<feature type="region of interest" description="Disordered" evidence="1">
    <location>
        <begin position="82"/>
        <end position="102"/>
    </location>
</feature>
<feature type="compositionally biased region" description="Low complexity" evidence="1">
    <location>
        <begin position="90"/>
        <end position="101"/>
    </location>
</feature>
<dbReference type="InterPro" id="IPR053183">
    <property type="entry name" value="ASL1"/>
</dbReference>
<proteinExistence type="predicted"/>
<keyword evidence="2" id="KW-0732">Signal</keyword>
<reference evidence="4" key="1">
    <citation type="submission" date="2021-02" db="EMBL/GenBank/DDBJ databases">
        <title>Genome sequence Cadophora malorum strain M34.</title>
        <authorList>
            <person name="Stefanovic E."/>
            <person name="Vu D."/>
            <person name="Scully C."/>
            <person name="Dijksterhuis J."/>
            <person name="Roader J."/>
            <person name="Houbraken J."/>
        </authorList>
    </citation>
    <scope>NUCLEOTIDE SEQUENCE</scope>
    <source>
        <strain evidence="4">M34</strain>
    </source>
</reference>
<feature type="signal peptide" evidence="2">
    <location>
        <begin position="1"/>
        <end position="20"/>
    </location>
</feature>
<organism evidence="4 5">
    <name type="scientific">Cadophora malorum</name>
    <dbReference type="NCBI Taxonomy" id="108018"/>
    <lineage>
        <taxon>Eukaryota</taxon>
        <taxon>Fungi</taxon>
        <taxon>Dikarya</taxon>
        <taxon>Ascomycota</taxon>
        <taxon>Pezizomycotina</taxon>
        <taxon>Leotiomycetes</taxon>
        <taxon>Helotiales</taxon>
        <taxon>Ploettnerulaceae</taxon>
        <taxon>Cadophora</taxon>
    </lineage>
</organism>
<feature type="domain" description="Asl1-like glycosyl hydrolase catalytic" evidence="3">
    <location>
        <begin position="119"/>
        <end position="323"/>
    </location>
</feature>
<dbReference type="InterPro" id="IPR017853">
    <property type="entry name" value="GH"/>
</dbReference>
<dbReference type="Gene3D" id="3.20.20.80">
    <property type="entry name" value="Glycosidases"/>
    <property type="match status" value="1"/>
</dbReference>
<dbReference type="Proteomes" id="UP000664132">
    <property type="component" value="Unassembled WGS sequence"/>
</dbReference>
<accession>A0A8H7W6N0</accession>
<sequence>MPSISSLIFVLLIFTRESTCADQKSFALEDIHLQSLYETDHAVPICPGTTTQLDRTQTNSPDLTAITSFSVKLSLATKQATKSSLTPKRTSPTSQTSQTESANPITNVFSLASTSRKRGIAYNDAALVSAFINFPKVSWAYNWADVTVDIPSSIEYVPMLWGLGEQIEDWHSHAENAIMAGATHLLGFNEPDLASQANLNVDTAVAGYLEHMEPFAGKVKLGSPAVTNGGGHMGLSWLKSFISRCTSCTIDFVAIHWYNGGDVAGFKDYIMQAHEVGGYRPVWVTEFRGPGLGEDEMMFLKEVLPWLDTQDYVHRYAYFMASEGSLVSGGIRSALGETFAAFA</sequence>
<protein>
    <recommendedName>
        <fullName evidence="3">Asl1-like glycosyl hydrolase catalytic domain-containing protein</fullName>
    </recommendedName>
</protein>